<protein>
    <recommendedName>
        <fullName evidence="6 12">Dihydropteroate synthase</fullName>
        <shortName evidence="12">DHPS</shortName>
        <ecNumber evidence="5 12">2.5.1.15</ecNumber>
    </recommendedName>
    <alternativeName>
        <fullName evidence="11 12">Dihydropteroate pyrophosphorylase</fullName>
    </alternativeName>
</protein>
<evidence type="ECO:0000256" key="7">
    <source>
        <dbReference type="ARBA" id="ARBA00022679"/>
    </source>
</evidence>
<dbReference type="Pfam" id="PF00809">
    <property type="entry name" value="Pterin_bind"/>
    <property type="match status" value="1"/>
</dbReference>
<evidence type="ECO:0000313" key="15">
    <source>
        <dbReference type="Proteomes" id="UP000611723"/>
    </source>
</evidence>
<evidence type="ECO:0000256" key="6">
    <source>
        <dbReference type="ARBA" id="ARBA00016919"/>
    </source>
</evidence>
<comment type="cofactor">
    <cofactor evidence="2 12">
        <name>Mg(2+)</name>
        <dbReference type="ChEBI" id="CHEBI:18420"/>
    </cofactor>
</comment>
<dbReference type="InterPro" id="IPR000489">
    <property type="entry name" value="Pterin-binding_dom"/>
</dbReference>
<comment type="catalytic activity">
    <reaction evidence="1">
        <text>(7,8-dihydropterin-6-yl)methyl diphosphate + 4-aminobenzoate = 7,8-dihydropteroate + diphosphate</text>
        <dbReference type="Rhea" id="RHEA:19949"/>
        <dbReference type="ChEBI" id="CHEBI:17836"/>
        <dbReference type="ChEBI" id="CHEBI:17839"/>
        <dbReference type="ChEBI" id="CHEBI:33019"/>
        <dbReference type="ChEBI" id="CHEBI:72950"/>
        <dbReference type="EC" id="2.5.1.15"/>
    </reaction>
</comment>
<dbReference type="EMBL" id="JAEQBW010000002">
    <property type="protein sequence ID" value="MBK6264570.1"/>
    <property type="molecule type" value="Genomic_DNA"/>
</dbReference>
<gene>
    <name evidence="14" type="primary">folP</name>
    <name evidence="14" type="ORF">JKA74_05925</name>
</gene>
<evidence type="ECO:0000256" key="3">
    <source>
        <dbReference type="ARBA" id="ARBA00004763"/>
    </source>
</evidence>
<dbReference type="AlphaFoldDB" id="A0A934WXA8"/>
<name>A0A934WXA8_9BACT</name>
<dbReference type="InterPro" id="IPR045031">
    <property type="entry name" value="DHP_synth-like"/>
</dbReference>
<dbReference type="SUPFAM" id="SSF51717">
    <property type="entry name" value="Dihydropteroate synthetase-like"/>
    <property type="match status" value="1"/>
</dbReference>
<evidence type="ECO:0000256" key="10">
    <source>
        <dbReference type="ARBA" id="ARBA00022909"/>
    </source>
</evidence>
<keyword evidence="7 12" id="KW-0808">Transferase</keyword>
<dbReference type="FunFam" id="3.20.20.20:FF:000006">
    <property type="entry name" value="Dihydropteroate synthase"/>
    <property type="match status" value="1"/>
</dbReference>
<dbReference type="PROSITE" id="PS50972">
    <property type="entry name" value="PTERIN_BINDING"/>
    <property type="match status" value="1"/>
</dbReference>
<evidence type="ECO:0000256" key="9">
    <source>
        <dbReference type="ARBA" id="ARBA00022842"/>
    </source>
</evidence>
<feature type="domain" description="Pterin-binding" evidence="13">
    <location>
        <begin position="6"/>
        <end position="258"/>
    </location>
</feature>
<dbReference type="GO" id="GO:0005829">
    <property type="term" value="C:cytosol"/>
    <property type="evidence" value="ECO:0007669"/>
    <property type="project" value="TreeGrafter"/>
</dbReference>
<evidence type="ECO:0000256" key="11">
    <source>
        <dbReference type="ARBA" id="ARBA00030193"/>
    </source>
</evidence>
<dbReference type="PANTHER" id="PTHR20941">
    <property type="entry name" value="FOLATE SYNTHESIS PROTEINS"/>
    <property type="match status" value="1"/>
</dbReference>
<comment type="pathway">
    <text evidence="3 12">Cofactor biosynthesis; tetrahydrofolate biosynthesis; 7,8-dihydrofolate from 2-amino-4-hydroxy-6-hydroxymethyl-7,8-dihydropteridine diphosphate and 4-aminobenzoate: step 1/2.</text>
</comment>
<keyword evidence="15" id="KW-1185">Reference proteome</keyword>
<dbReference type="PANTHER" id="PTHR20941:SF1">
    <property type="entry name" value="FOLIC ACID SYNTHESIS PROTEIN FOL1"/>
    <property type="match status" value="1"/>
</dbReference>
<dbReference type="CDD" id="cd00739">
    <property type="entry name" value="DHPS"/>
    <property type="match status" value="1"/>
</dbReference>
<dbReference type="Gene3D" id="3.20.20.20">
    <property type="entry name" value="Dihydropteroate synthase-like"/>
    <property type="match status" value="1"/>
</dbReference>
<dbReference type="Proteomes" id="UP000611723">
    <property type="component" value="Unassembled WGS sequence"/>
</dbReference>
<dbReference type="EC" id="2.5.1.15" evidence="5 12"/>
<dbReference type="GO" id="GO:0046872">
    <property type="term" value="F:metal ion binding"/>
    <property type="evidence" value="ECO:0007669"/>
    <property type="project" value="UniProtKB-KW"/>
</dbReference>
<comment type="caution">
    <text evidence="14">The sequence shown here is derived from an EMBL/GenBank/DDBJ whole genome shotgun (WGS) entry which is preliminary data.</text>
</comment>
<evidence type="ECO:0000313" key="14">
    <source>
        <dbReference type="EMBL" id="MBK6264570.1"/>
    </source>
</evidence>
<proteinExistence type="inferred from homology"/>
<keyword evidence="10 12" id="KW-0289">Folate biosynthesis</keyword>
<evidence type="ECO:0000256" key="8">
    <source>
        <dbReference type="ARBA" id="ARBA00022723"/>
    </source>
</evidence>
<keyword evidence="9 12" id="KW-0460">Magnesium</keyword>
<comment type="similarity">
    <text evidence="4 12">Belongs to the DHPS family.</text>
</comment>
<organism evidence="14 15">
    <name type="scientific">Marivirga aurantiaca</name>
    <dbReference type="NCBI Taxonomy" id="2802615"/>
    <lineage>
        <taxon>Bacteria</taxon>
        <taxon>Pseudomonadati</taxon>
        <taxon>Bacteroidota</taxon>
        <taxon>Cytophagia</taxon>
        <taxon>Cytophagales</taxon>
        <taxon>Marivirgaceae</taxon>
        <taxon>Marivirga</taxon>
    </lineage>
</organism>
<evidence type="ECO:0000256" key="5">
    <source>
        <dbReference type="ARBA" id="ARBA00012458"/>
    </source>
</evidence>
<sequence length="265" mass="29413">MDLSQPKVMGIVNRTPDSFYDGGKTTDLKQALKQVEQMLTEGADFIDVGGYSTRPNAEEVSVEEEMNRVIPLIEQVMVNFPHAVISIDTFRSEVARAAVEAGASIVNDVSGGNLDKEMFETVAELKVPYILMHMRGTPATMQKMNTYEHLLKDILLELSVKVNELRKLSVNDIIVDPGLGFAKSIGQNYEILKNLTYFDFLDCPILMGLSRKSMIYKTLGINVEQALNGTTALNMVALLNGANILRVHDIKEAVETVKLFNTLQN</sequence>
<dbReference type="GO" id="GO:0004156">
    <property type="term" value="F:dihydropteroate synthase activity"/>
    <property type="evidence" value="ECO:0007669"/>
    <property type="project" value="UniProtKB-EC"/>
</dbReference>
<keyword evidence="8 12" id="KW-0479">Metal-binding</keyword>
<dbReference type="NCBIfam" id="TIGR01496">
    <property type="entry name" value="DHPS"/>
    <property type="match status" value="1"/>
</dbReference>
<accession>A0A934WXA8</accession>
<dbReference type="InterPro" id="IPR006390">
    <property type="entry name" value="DHP_synth_dom"/>
</dbReference>
<evidence type="ECO:0000259" key="13">
    <source>
        <dbReference type="PROSITE" id="PS50972"/>
    </source>
</evidence>
<dbReference type="PROSITE" id="PS00792">
    <property type="entry name" value="DHPS_1"/>
    <property type="match status" value="1"/>
</dbReference>
<evidence type="ECO:0000256" key="4">
    <source>
        <dbReference type="ARBA" id="ARBA00009503"/>
    </source>
</evidence>
<comment type="function">
    <text evidence="12">Catalyzes the condensation of para-aminobenzoate (pABA) with 6-hydroxymethyl-7,8-dihydropterin diphosphate (DHPt-PP) to form 7,8-dihydropteroate (H2Pte), the immediate precursor of folate derivatives.</text>
</comment>
<evidence type="ECO:0000256" key="12">
    <source>
        <dbReference type="RuleBase" id="RU361205"/>
    </source>
</evidence>
<dbReference type="GO" id="GO:0046654">
    <property type="term" value="P:tetrahydrofolate biosynthetic process"/>
    <property type="evidence" value="ECO:0007669"/>
    <property type="project" value="TreeGrafter"/>
</dbReference>
<reference evidence="14" key="1">
    <citation type="submission" date="2021-01" db="EMBL/GenBank/DDBJ databases">
        <title>Marivirga aurantiaca sp. nov., isolated from intertidal surface sediments.</title>
        <authorList>
            <person name="Zhang M."/>
        </authorList>
    </citation>
    <scope>NUCLEOTIDE SEQUENCE</scope>
    <source>
        <strain evidence="14">S37H4</strain>
    </source>
</reference>
<evidence type="ECO:0000256" key="1">
    <source>
        <dbReference type="ARBA" id="ARBA00000012"/>
    </source>
</evidence>
<dbReference type="InterPro" id="IPR011005">
    <property type="entry name" value="Dihydropteroate_synth-like_sf"/>
</dbReference>
<evidence type="ECO:0000256" key="2">
    <source>
        <dbReference type="ARBA" id="ARBA00001946"/>
    </source>
</evidence>
<dbReference type="GO" id="GO:0046656">
    <property type="term" value="P:folic acid biosynthetic process"/>
    <property type="evidence" value="ECO:0007669"/>
    <property type="project" value="UniProtKB-KW"/>
</dbReference>